<evidence type="ECO:0000259" key="5">
    <source>
        <dbReference type="PROSITE" id="PS50977"/>
    </source>
</evidence>
<evidence type="ECO:0000313" key="7">
    <source>
        <dbReference type="Proteomes" id="UP000269289"/>
    </source>
</evidence>
<feature type="DNA-binding region" description="H-T-H motif" evidence="4">
    <location>
        <begin position="37"/>
        <end position="56"/>
    </location>
</feature>
<dbReference type="SUPFAM" id="SSF48498">
    <property type="entry name" value="Tetracyclin repressor-like, C-terminal domain"/>
    <property type="match status" value="1"/>
</dbReference>
<name>A0A3M2JED2_9CELL</name>
<dbReference type="RefSeq" id="WP_122149960.1">
    <property type="nucleotide sequence ID" value="NZ_RFFI01000076.1"/>
</dbReference>
<sequence>MPKIIGGSLHEHREQTRLRLFQALSQLMAERGFDAITLADIAQAAGVGRTAVYNHFADKESMLVGFIMNETERYIAALETEIAGVGDPTEQLRAYVRAQCVLKRDYHLAPGPDLRSVLSRGTRQRVREHVVLVEAMLRRVLAAGIESGAFPEQDLGTTVSLVNACLSSRVVPDDGPERERAIESTVLFVLRAVGAGDRAEAREPEPALV</sequence>
<keyword evidence="1" id="KW-0805">Transcription regulation</keyword>
<evidence type="ECO:0000256" key="1">
    <source>
        <dbReference type="ARBA" id="ARBA00023015"/>
    </source>
</evidence>
<dbReference type="PROSITE" id="PS50977">
    <property type="entry name" value="HTH_TETR_2"/>
    <property type="match status" value="1"/>
</dbReference>
<dbReference type="InterPro" id="IPR023772">
    <property type="entry name" value="DNA-bd_HTH_TetR-type_CS"/>
</dbReference>
<dbReference type="EMBL" id="RFFI01000076">
    <property type="protein sequence ID" value="RMI08658.1"/>
    <property type="molecule type" value="Genomic_DNA"/>
</dbReference>
<dbReference type="Proteomes" id="UP000269289">
    <property type="component" value="Unassembled WGS sequence"/>
</dbReference>
<reference evidence="6 7" key="1">
    <citation type="submission" date="2018-10" db="EMBL/GenBank/DDBJ databases">
        <title>Isolation, diversity and antifungal activity of actinobacteria from wheat.</title>
        <authorList>
            <person name="Han C."/>
        </authorList>
    </citation>
    <scope>NUCLEOTIDE SEQUENCE [LARGE SCALE GENOMIC DNA]</scope>
    <source>
        <strain evidence="6 7">NEAU-YY56</strain>
    </source>
</reference>
<evidence type="ECO:0000256" key="2">
    <source>
        <dbReference type="ARBA" id="ARBA00023125"/>
    </source>
</evidence>
<dbReference type="GO" id="GO:0003700">
    <property type="term" value="F:DNA-binding transcription factor activity"/>
    <property type="evidence" value="ECO:0007669"/>
    <property type="project" value="TreeGrafter"/>
</dbReference>
<keyword evidence="3" id="KW-0804">Transcription</keyword>
<dbReference type="InterPro" id="IPR009057">
    <property type="entry name" value="Homeodomain-like_sf"/>
</dbReference>
<dbReference type="Gene3D" id="1.10.357.10">
    <property type="entry name" value="Tetracycline Repressor, domain 2"/>
    <property type="match status" value="1"/>
</dbReference>
<dbReference type="Pfam" id="PF17935">
    <property type="entry name" value="TetR_C_27"/>
    <property type="match status" value="1"/>
</dbReference>
<dbReference type="PANTHER" id="PTHR30055">
    <property type="entry name" value="HTH-TYPE TRANSCRIPTIONAL REGULATOR RUTR"/>
    <property type="match status" value="1"/>
</dbReference>
<evidence type="ECO:0000313" key="6">
    <source>
        <dbReference type="EMBL" id="RMI08658.1"/>
    </source>
</evidence>
<dbReference type="PRINTS" id="PR00455">
    <property type="entry name" value="HTHTETR"/>
</dbReference>
<dbReference type="OrthoDB" id="4709704at2"/>
<dbReference type="InterPro" id="IPR050109">
    <property type="entry name" value="HTH-type_TetR-like_transc_reg"/>
</dbReference>
<dbReference type="PROSITE" id="PS01081">
    <property type="entry name" value="HTH_TETR_1"/>
    <property type="match status" value="1"/>
</dbReference>
<dbReference type="InterPro" id="IPR001647">
    <property type="entry name" value="HTH_TetR"/>
</dbReference>
<evidence type="ECO:0000256" key="4">
    <source>
        <dbReference type="PROSITE-ProRule" id="PRU00335"/>
    </source>
</evidence>
<evidence type="ECO:0000256" key="3">
    <source>
        <dbReference type="ARBA" id="ARBA00023163"/>
    </source>
</evidence>
<dbReference type="SUPFAM" id="SSF46689">
    <property type="entry name" value="Homeodomain-like"/>
    <property type="match status" value="1"/>
</dbReference>
<protein>
    <submittedName>
        <fullName evidence="6">TetR/AcrR family transcriptional regulator</fullName>
    </submittedName>
</protein>
<keyword evidence="2 4" id="KW-0238">DNA-binding</keyword>
<dbReference type="AlphaFoldDB" id="A0A3M2JED2"/>
<comment type="caution">
    <text evidence="6">The sequence shown here is derived from an EMBL/GenBank/DDBJ whole genome shotgun (WGS) entry which is preliminary data.</text>
</comment>
<gene>
    <name evidence="6" type="ORF">EBM89_13595</name>
</gene>
<proteinExistence type="predicted"/>
<feature type="domain" description="HTH tetR-type" evidence="5">
    <location>
        <begin position="14"/>
        <end position="74"/>
    </location>
</feature>
<accession>A0A3M2JED2</accession>
<keyword evidence="7" id="KW-1185">Reference proteome</keyword>
<dbReference type="InterPro" id="IPR041478">
    <property type="entry name" value="TetR_C_27"/>
</dbReference>
<organism evidence="6 7">
    <name type="scientific">Cellulomonas triticagri</name>
    <dbReference type="NCBI Taxonomy" id="2483352"/>
    <lineage>
        <taxon>Bacteria</taxon>
        <taxon>Bacillati</taxon>
        <taxon>Actinomycetota</taxon>
        <taxon>Actinomycetes</taxon>
        <taxon>Micrococcales</taxon>
        <taxon>Cellulomonadaceae</taxon>
        <taxon>Cellulomonas</taxon>
    </lineage>
</organism>
<dbReference type="GO" id="GO:0000976">
    <property type="term" value="F:transcription cis-regulatory region binding"/>
    <property type="evidence" value="ECO:0007669"/>
    <property type="project" value="TreeGrafter"/>
</dbReference>
<dbReference type="PANTHER" id="PTHR30055:SF234">
    <property type="entry name" value="HTH-TYPE TRANSCRIPTIONAL REGULATOR BETI"/>
    <property type="match status" value="1"/>
</dbReference>
<dbReference type="Pfam" id="PF00440">
    <property type="entry name" value="TetR_N"/>
    <property type="match status" value="1"/>
</dbReference>
<dbReference type="InterPro" id="IPR036271">
    <property type="entry name" value="Tet_transcr_reg_TetR-rel_C_sf"/>
</dbReference>